<organism evidence="1 2">
    <name type="scientific">Streptomyces doebereineriae</name>
    <dbReference type="NCBI Taxonomy" id="3075528"/>
    <lineage>
        <taxon>Bacteria</taxon>
        <taxon>Bacillati</taxon>
        <taxon>Actinomycetota</taxon>
        <taxon>Actinomycetes</taxon>
        <taxon>Kitasatosporales</taxon>
        <taxon>Streptomycetaceae</taxon>
        <taxon>Streptomyces</taxon>
    </lineage>
</organism>
<evidence type="ECO:0000313" key="2">
    <source>
        <dbReference type="Proteomes" id="UP001183824"/>
    </source>
</evidence>
<keyword evidence="2" id="KW-1185">Reference proteome</keyword>
<name>A0ABU2VP12_9ACTN</name>
<sequence length="59" mass="6695">MVRSMVQRWRPSRFEVSIPLDQVFFAGQHHDLVMMGMLAGEFAQLHSTSEYGTARPSIG</sequence>
<evidence type="ECO:0000313" key="1">
    <source>
        <dbReference type="EMBL" id="MDT0487277.1"/>
    </source>
</evidence>
<dbReference type="Proteomes" id="UP001183824">
    <property type="component" value="Unassembled WGS sequence"/>
</dbReference>
<reference evidence="2" key="1">
    <citation type="submission" date="2023-07" db="EMBL/GenBank/DDBJ databases">
        <title>30 novel species of actinomycetes from the DSMZ collection.</title>
        <authorList>
            <person name="Nouioui I."/>
        </authorList>
    </citation>
    <scope>NUCLEOTIDE SEQUENCE [LARGE SCALE GENOMIC DNA]</scope>
    <source>
        <strain evidence="2">DSM 41640</strain>
    </source>
</reference>
<accession>A0ABU2VP12</accession>
<protein>
    <submittedName>
        <fullName evidence="1">Uncharacterized protein</fullName>
    </submittedName>
</protein>
<proteinExistence type="predicted"/>
<dbReference type="EMBL" id="JAVREZ010000026">
    <property type="protein sequence ID" value="MDT0487277.1"/>
    <property type="molecule type" value="Genomic_DNA"/>
</dbReference>
<comment type="caution">
    <text evidence="1">The sequence shown here is derived from an EMBL/GenBank/DDBJ whole genome shotgun (WGS) entry which is preliminary data.</text>
</comment>
<gene>
    <name evidence="1" type="ORF">RNB18_45210</name>
</gene>
<dbReference type="RefSeq" id="WP_311719964.1">
    <property type="nucleotide sequence ID" value="NZ_JAVREZ010000026.1"/>
</dbReference>